<accession>A0AAD1U1J4</accession>
<name>A0AAD1U1J4_EUPCR</name>
<sequence>MSKNQGAENSNGYVSISPKPFPPQELTKFGSTSVQLIRKNSFPAKKNEATISAVNNLSAILKKNSRNQQLNFLTQNPKEISIELPKKYDSQIRIQSSSIKATYREGKRENGDISGYNTRSGFFLGRTSTLKCPQHEKSRKKKMSRFFKNYQKETSLHHMRKMMNRCYTPSLEKTKSHKTFESDIKKKICLKIPASSYMDIDDEPFHIGYGDDTFPDKLQAIWKVETSNSKQPKCECNKVFPKNTPSKQKCLYANRLENALKVKEFKYGSIPSDENHAISRSSKNLCDITAIKTDKKIWKAIFKSKRSIRRKIPRNLRGNAVIQKKNQAKLNLSVSTRRKEAEISRKPLIHSGLGGSVLDKYDESGDADSQGVYNILSKNLSLKARHLVVKASDEGTNNTSKNTSDEEKPDNANVVLGKTWEISRY</sequence>
<keyword evidence="3" id="KW-1185">Reference proteome</keyword>
<evidence type="ECO:0000313" key="2">
    <source>
        <dbReference type="EMBL" id="CAI2360198.1"/>
    </source>
</evidence>
<feature type="compositionally biased region" description="Polar residues" evidence="1">
    <location>
        <begin position="1"/>
        <end position="14"/>
    </location>
</feature>
<dbReference type="Proteomes" id="UP001295684">
    <property type="component" value="Unassembled WGS sequence"/>
</dbReference>
<dbReference type="EMBL" id="CAMPGE010001414">
    <property type="protein sequence ID" value="CAI2360198.1"/>
    <property type="molecule type" value="Genomic_DNA"/>
</dbReference>
<gene>
    <name evidence="2" type="ORF">ECRASSUSDP1_LOCUS1496</name>
</gene>
<feature type="region of interest" description="Disordered" evidence="1">
    <location>
        <begin position="1"/>
        <end position="27"/>
    </location>
</feature>
<organism evidence="2 3">
    <name type="scientific">Euplotes crassus</name>
    <dbReference type="NCBI Taxonomy" id="5936"/>
    <lineage>
        <taxon>Eukaryota</taxon>
        <taxon>Sar</taxon>
        <taxon>Alveolata</taxon>
        <taxon>Ciliophora</taxon>
        <taxon>Intramacronucleata</taxon>
        <taxon>Spirotrichea</taxon>
        <taxon>Hypotrichia</taxon>
        <taxon>Euplotida</taxon>
        <taxon>Euplotidae</taxon>
        <taxon>Moneuplotes</taxon>
    </lineage>
</organism>
<evidence type="ECO:0000256" key="1">
    <source>
        <dbReference type="SAM" id="MobiDB-lite"/>
    </source>
</evidence>
<comment type="caution">
    <text evidence="2">The sequence shown here is derived from an EMBL/GenBank/DDBJ whole genome shotgun (WGS) entry which is preliminary data.</text>
</comment>
<feature type="region of interest" description="Disordered" evidence="1">
    <location>
        <begin position="393"/>
        <end position="413"/>
    </location>
</feature>
<protein>
    <submittedName>
        <fullName evidence="2">Uncharacterized protein</fullName>
    </submittedName>
</protein>
<dbReference type="AlphaFoldDB" id="A0AAD1U1J4"/>
<reference evidence="2" key="1">
    <citation type="submission" date="2023-07" db="EMBL/GenBank/DDBJ databases">
        <authorList>
            <consortium name="AG Swart"/>
            <person name="Singh M."/>
            <person name="Singh A."/>
            <person name="Seah K."/>
            <person name="Emmerich C."/>
        </authorList>
    </citation>
    <scope>NUCLEOTIDE SEQUENCE</scope>
    <source>
        <strain evidence="2">DP1</strain>
    </source>
</reference>
<proteinExistence type="predicted"/>
<evidence type="ECO:0000313" key="3">
    <source>
        <dbReference type="Proteomes" id="UP001295684"/>
    </source>
</evidence>